<keyword evidence="11" id="KW-1185">Reference proteome</keyword>
<protein>
    <submittedName>
        <fullName evidence="10">Class I SAM-dependent rRNA methyltransferase</fullName>
    </submittedName>
</protein>
<evidence type="ECO:0000313" key="11">
    <source>
        <dbReference type="Proteomes" id="UP000309215"/>
    </source>
</evidence>
<dbReference type="InterPro" id="IPR002478">
    <property type="entry name" value="PUA"/>
</dbReference>
<dbReference type="RefSeq" id="WP_136927140.1">
    <property type="nucleotide sequence ID" value="NZ_SSMQ01000001.1"/>
</dbReference>
<dbReference type="GO" id="GO:0032259">
    <property type="term" value="P:methylation"/>
    <property type="evidence" value="ECO:0007669"/>
    <property type="project" value="UniProtKB-KW"/>
</dbReference>
<keyword evidence="3" id="KW-0698">rRNA processing</keyword>
<dbReference type="Gene3D" id="2.30.130.10">
    <property type="entry name" value="PUA domain"/>
    <property type="match status" value="1"/>
</dbReference>
<keyword evidence="4 10" id="KW-0489">Methyltransferase</keyword>
<dbReference type="CDD" id="cd21153">
    <property type="entry name" value="PUA_RlmI"/>
    <property type="match status" value="1"/>
</dbReference>
<proteinExistence type="inferred from homology"/>
<dbReference type="OrthoDB" id="9805492at2"/>
<dbReference type="InterPro" id="IPR041532">
    <property type="entry name" value="RlmI-like_PUA"/>
</dbReference>
<dbReference type="GO" id="GO:0008168">
    <property type="term" value="F:methyltransferase activity"/>
    <property type="evidence" value="ECO:0007669"/>
    <property type="project" value="UniProtKB-KW"/>
</dbReference>
<dbReference type="InterPro" id="IPR015947">
    <property type="entry name" value="PUA-like_sf"/>
</dbReference>
<name>A0A4U1JKP1_9BACT</name>
<dbReference type="PROSITE" id="PS50890">
    <property type="entry name" value="PUA"/>
    <property type="match status" value="1"/>
</dbReference>
<dbReference type="EMBL" id="SSMQ01000001">
    <property type="protein sequence ID" value="TKD13324.1"/>
    <property type="molecule type" value="Genomic_DNA"/>
</dbReference>
<comment type="caution">
    <text evidence="10">The sequence shown here is derived from an EMBL/GenBank/DDBJ whole genome shotgun (WGS) entry which is preliminary data.</text>
</comment>
<dbReference type="InterPro" id="IPR019614">
    <property type="entry name" value="SAM-dep_methyl-trfase"/>
</dbReference>
<dbReference type="CDD" id="cd02440">
    <property type="entry name" value="AdoMet_MTases"/>
    <property type="match status" value="1"/>
</dbReference>
<dbReference type="GO" id="GO:0006364">
    <property type="term" value="P:rRNA processing"/>
    <property type="evidence" value="ECO:0007669"/>
    <property type="project" value="UniProtKB-KW"/>
</dbReference>
<keyword evidence="7" id="KW-0694">RNA-binding</keyword>
<dbReference type="SMART" id="SM00359">
    <property type="entry name" value="PUA"/>
    <property type="match status" value="1"/>
</dbReference>
<comment type="subcellular location">
    <subcellularLocation>
        <location evidence="1">Cytoplasm</location>
    </subcellularLocation>
</comment>
<evidence type="ECO:0000256" key="2">
    <source>
        <dbReference type="ARBA" id="ARBA00022490"/>
    </source>
</evidence>
<feature type="domain" description="PUA" evidence="9">
    <location>
        <begin position="7"/>
        <end position="89"/>
    </location>
</feature>
<evidence type="ECO:0000256" key="7">
    <source>
        <dbReference type="ARBA" id="ARBA00022884"/>
    </source>
</evidence>
<keyword evidence="2" id="KW-0963">Cytoplasm</keyword>
<gene>
    <name evidence="10" type="ORF">E8A74_01895</name>
</gene>
<evidence type="ECO:0000256" key="8">
    <source>
        <dbReference type="ARBA" id="ARBA00038091"/>
    </source>
</evidence>
<dbReference type="Pfam" id="PF10672">
    <property type="entry name" value="Methyltrans_SAM"/>
    <property type="match status" value="1"/>
</dbReference>
<sequence>MTARDSKTLRLTRSAAASVRRGHPWVFREGLARPPKLDSGTAVSLASEEGEPLGVGLWDESSPIAVRVFGKSGRLDERALLERIERAFARREAFVGPDTDAYRLCNGEGDHVPGLVIDRYAHVAIVRLDGDHLDPWIEKLAPKIARVLAGRGVRSVALRRARDEAGDRRIRPLAGEEPEDRVIVRENGMAMEVDLAHGQKTGAFLDQRDNRARVRAFGSRRARALNLYSYAGGFSVAAALGGAAHVTSVDVAAAAHATAQRSFRANGLDPAKHAFVTADAFAFLEAAARRGDKFDLIVSDPPSFAPNERTKPRALTAYRKLHGALAKVLAPGGLLCAASCSSHVSAEDFLDTLDDAALGRDDLSLVAMHGQPPDHPTLPAWFEGRYLKFAVLA</sequence>
<dbReference type="InterPro" id="IPR029063">
    <property type="entry name" value="SAM-dependent_MTases_sf"/>
</dbReference>
<keyword evidence="5 10" id="KW-0808">Transferase</keyword>
<dbReference type="SUPFAM" id="SSF88697">
    <property type="entry name" value="PUA domain-like"/>
    <property type="match status" value="1"/>
</dbReference>
<comment type="similarity">
    <text evidence="8">Belongs to the methyltransferase superfamily. RlmI family.</text>
</comment>
<evidence type="ECO:0000256" key="1">
    <source>
        <dbReference type="ARBA" id="ARBA00004496"/>
    </source>
</evidence>
<keyword evidence="6" id="KW-0949">S-adenosyl-L-methionine</keyword>
<dbReference type="AlphaFoldDB" id="A0A4U1JKP1"/>
<organism evidence="10 11">
    <name type="scientific">Polyangium fumosum</name>
    <dbReference type="NCBI Taxonomy" id="889272"/>
    <lineage>
        <taxon>Bacteria</taxon>
        <taxon>Pseudomonadati</taxon>
        <taxon>Myxococcota</taxon>
        <taxon>Polyangia</taxon>
        <taxon>Polyangiales</taxon>
        <taxon>Polyangiaceae</taxon>
        <taxon>Polyangium</taxon>
    </lineage>
</organism>
<reference evidence="10 11" key="1">
    <citation type="submission" date="2019-04" db="EMBL/GenBank/DDBJ databases">
        <authorList>
            <person name="Li Y."/>
            <person name="Wang J."/>
        </authorList>
    </citation>
    <scope>NUCLEOTIDE SEQUENCE [LARGE SCALE GENOMIC DNA]</scope>
    <source>
        <strain evidence="10 11">DSM 14668</strain>
    </source>
</reference>
<dbReference type="CDD" id="cd11572">
    <property type="entry name" value="RlmI_M_like"/>
    <property type="match status" value="1"/>
</dbReference>
<evidence type="ECO:0000256" key="3">
    <source>
        <dbReference type="ARBA" id="ARBA00022552"/>
    </source>
</evidence>
<dbReference type="SUPFAM" id="SSF53335">
    <property type="entry name" value="S-adenosyl-L-methionine-dependent methyltransferases"/>
    <property type="match status" value="1"/>
</dbReference>
<dbReference type="GO" id="GO:0005737">
    <property type="term" value="C:cytoplasm"/>
    <property type="evidence" value="ECO:0007669"/>
    <property type="project" value="UniProtKB-SubCell"/>
</dbReference>
<dbReference type="PANTHER" id="PTHR42873">
    <property type="entry name" value="RIBOSOMAL RNA LARGE SUBUNIT METHYLTRANSFERASE"/>
    <property type="match status" value="1"/>
</dbReference>
<dbReference type="InterPro" id="IPR036974">
    <property type="entry name" value="PUA_sf"/>
</dbReference>
<dbReference type="Proteomes" id="UP000309215">
    <property type="component" value="Unassembled WGS sequence"/>
</dbReference>
<dbReference type="PANTHER" id="PTHR42873:SF1">
    <property type="entry name" value="S-ADENOSYLMETHIONINE-DEPENDENT METHYLTRANSFERASE DOMAIN-CONTAINING PROTEIN"/>
    <property type="match status" value="1"/>
</dbReference>
<dbReference type="GO" id="GO:0003723">
    <property type="term" value="F:RNA binding"/>
    <property type="evidence" value="ECO:0007669"/>
    <property type="project" value="UniProtKB-KW"/>
</dbReference>
<dbReference type="Gene3D" id="3.30.750.80">
    <property type="entry name" value="RNA methyltransferase domain (HRMD) like"/>
    <property type="match status" value="1"/>
</dbReference>
<evidence type="ECO:0000259" key="9">
    <source>
        <dbReference type="SMART" id="SM00359"/>
    </source>
</evidence>
<accession>A0A4U1JKP1</accession>
<evidence type="ECO:0000256" key="4">
    <source>
        <dbReference type="ARBA" id="ARBA00022603"/>
    </source>
</evidence>
<evidence type="ECO:0000313" key="10">
    <source>
        <dbReference type="EMBL" id="TKD13324.1"/>
    </source>
</evidence>
<dbReference type="Gene3D" id="3.40.50.150">
    <property type="entry name" value="Vaccinia Virus protein VP39"/>
    <property type="match status" value="1"/>
</dbReference>
<dbReference type="Pfam" id="PF17785">
    <property type="entry name" value="PUA_3"/>
    <property type="match status" value="1"/>
</dbReference>
<evidence type="ECO:0000256" key="5">
    <source>
        <dbReference type="ARBA" id="ARBA00022679"/>
    </source>
</evidence>
<evidence type="ECO:0000256" key="6">
    <source>
        <dbReference type="ARBA" id="ARBA00022691"/>
    </source>
</evidence>